<keyword evidence="4" id="KW-0812">Transmembrane</keyword>
<dbReference type="PRINTS" id="PR00038">
    <property type="entry name" value="HTHLUXR"/>
</dbReference>
<dbReference type="PROSITE" id="PS50043">
    <property type="entry name" value="HTH_LUXR_2"/>
    <property type="match status" value="1"/>
</dbReference>
<dbReference type="Gene3D" id="1.10.10.10">
    <property type="entry name" value="Winged helix-like DNA-binding domain superfamily/Winged helix DNA-binding domain"/>
    <property type="match status" value="1"/>
</dbReference>
<feature type="transmembrane region" description="Helical" evidence="4">
    <location>
        <begin position="76"/>
        <end position="95"/>
    </location>
</feature>
<evidence type="ECO:0000259" key="5">
    <source>
        <dbReference type="PROSITE" id="PS50043"/>
    </source>
</evidence>
<feature type="transmembrane region" description="Helical" evidence="4">
    <location>
        <begin position="372"/>
        <end position="394"/>
    </location>
</feature>
<feature type="transmembrane region" description="Helical" evidence="4">
    <location>
        <begin position="281"/>
        <end position="301"/>
    </location>
</feature>
<feature type="transmembrane region" description="Helical" evidence="4">
    <location>
        <begin position="308"/>
        <end position="326"/>
    </location>
</feature>
<keyword evidence="3" id="KW-0804">Transcription</keyword>
<feature type="transmembrane region" description="Helical" evidence="4">
    <location>
        <begin position="254"/>
        <end position="275"/>
    </location>
</feature>
<feature type="transmembrane region" description="Helical" evidence="4">
    <location>
        <begin position="160"/>
        <end position="179"/>
    </location>
</feature>
<dbReference type="InterPro" id="IPR000792">
    <property type="entry name" value="Tscrpt_reg_LuxR_C"/>
</dbReference>
<dbReference type="Proteomes" id="UP001487305">
    <property type="component" value="Unassembled WGS sequence"/>
</dbReference>
<keyword evidence="7" id="KW-1185">Reference proteome</keyword>
<feature type="transmembrane region" description="Helical" evidence="4">
    <location>
        <begin position="102"/>
        <end position="121"/>
    </location>
</feature>
<sequence>MRYDHAQVLDASISLKFQQEETSAQEKRRVFTLHIPILCLMGFSLYLGWIFCLFWSPSLASASLAGDYQVHLMRMVMTIAMFIAYVIFGLFARFFASKRGEILLKTLSLALSPMVCFVGFFSPGFDLAAAFSLWAASGIGSSALLLVWSKKIVELTRKQVIFSVSSAFLIGSFLFISTAFMPSGIAYLAIGSLPVISVVFAVFAMSRSLTINSTASDDVQGSAAPMRESAARIAANSAGKEESKGDRKIAFMRTILLAFAYSVSIGFVGSCATTAPYYPGGLYVIAAGNAFAAVFTVLFLVRKPKDIAIILIEVFLPIMLVCIFLFSFVGYAGQLACIFIMLALLACHDIVDIADVSKSSLLFGENYVRTFAVGRTLNGLGCTLGWIVGMVLSFSPGIDASGRLFVCFALVVFLVVITSFAVFHPGPLSYVRSVKMDAVLEARRANAIEGDPGALLHAKVERIAQEYDLTSRQAEVLLCLAQGRNAGYIAQKFTISTHTAKSHIYNIYNKLNIHSQQELLDIVEVARCDDLVREASSLSADLRA</sequence>
<evidence type="ECO:0000256" key="3">
    <source>
        <dbReference type="ARBA" id="ARBA00023163"/>
    </source>
</evidence>
<dbReference type="RefSeq" id="WP_349227609.1">
    <property type="nucleotide sequence ID" value="NZ_JBBNOP010000008.1"/>
</dbReference>
<gene>
    <name evidence="6" type="ORF">AAA083_10145</name>
</gene>
<dbReference type="PANTHER" id="PTHR44688:SF16">
    <property type="entry name" value="DNA-BINDING TRANSCRIPTIONAL ACTIVATOR DEVR_DOSR"/>
    <property type="match status" value="1"/>
</dbReference>
<evidence type="ECO:0000256" key="4">
    <source>
        <dbReference type="SAM" id="Phobius"/>
    </source>
</evidence>
<feature type="transmembrane region" description="Helical" evidence="4">
    <location>
        <begin position="127"/>
        <end position="148"/>
    </location>
</feature>
<dbReference type="CDD" id="cd06170">
    <property type="entry name" value="LuxR_C_like"/>
    <property type="match status" value="1"/>
</dbReference>
<feature type="transmembrane region" description="Helical" evidence="4">
    <location>
        <begin position="400"/>
        <end position="423"/>
    </location>
</feature>
<comment type="caution">
    <text evidence="6">The sequence shown here is derived from an EMBL/GenBank/DDBJ whole genome shotgun (WGS) entry which is preliminary data.</text>
</comment>
<dbReference type="EMBL" id="JBBNOP010000008">
    <property type="protein sequence ID" value="MEQ3363333.1"/>
    <property type="molecule type" value="Genomic_DNA"/>
</dbReference>
<dbReference type="InterPro" id="IPR016032">
    <property type="entry name" value="Sig_transdc_resp-reg_C-effctor"/>
</dbReference>
<feature type="transmembrane region" description="Helical" evidence="4">
    <location>
        <begin position="35"/>
        <end position="56"/>
    </location>
</feature>
<keyword evidence="1" id="KW-0805">Transcription regulation</keyword>
<accession>A0ABV1JF26</accession>
<keyword evidence="4" id="KW-1133">Transmembrane helix</keyword>
<evidence type="ECO:0000313" key="6">
    <source>
        <dbReference type="EMBL" id="MEQ3363333.1"/>
    </source>
</evidence>
<protein>
    <submittedName>
        <fullName evidence="6">LuxR C-terminal-related transcriptional regulator</fullName>
    </submittedName>
</protein>
<evidence type="ECO:0000256" key="2">
    <source>
        <dbReference type="ARBA" id="ARBA00023125"/>
    </source>
</evidence>
<dbReference type="SUPFAM" id="SSF46894">
    <property type="entry name" value="C-terminal effector domain of the bipartite response regulators"/>
    <property type="match status" value="1"/>
</dbReference>
<organism evidence="6 7">
    <name type="scientific">Raoultibacter massiliensis</name>
    <dbReference type="NCBI Taxonomy" id="1852371"/>
    <lineage>
        <taxon>Bacteria</taxon>
        <taxon>Bacillati</taxon>
        <taxon>Actinomycetota</taxon>
        <taxon>Coriobacteriia</taxon>
        <taxon>Eggerthellales</taxon>
        <taxon>Eggerthellaceae</taxon>
        <taxon>Raoultibacter</taxon>
    </lineage>
</organism>
<dbReference type="PANTHER" id="PTHR44688">
    <property type="entry name" value="DNA-BINDING TRANSCRIPTIONAL ACTIVATOR DEVR_DOSR"/>
    <property type="match status" value="1"/>
</dbReference>
<proteinExistence type="predicted"/>
<evidence type="ECO:0000313" key="7">
    <source>
        <dbReference type="Proteomes" id="UP001487305"/>
    </source>
</evidence>
<keyword evidence="2" id="KW-0238">DNA-binding</keyword>
<evidence type="ECO:0000256" key="1">
    <source>
        <dbReference type="ARBA" id="ARBA00023015"/>
    </source>
</evidence>
<dbReference type="SMART" id="SM00421">
    <property type="entry name" value="HTH_LUXR"/>
    <property type="match status" value="1"/>
</dbReference>
<reference evidence="6 7" key="1">
    <citation type="submission" date="2024-04" db="EMBL/GenBank/DDBJ databases">
        <title>Human intestinal bacterial collection.</title>
        <authorList>
            <person name="Pauvert C."/>
            <person name="Hitch T.C.A."/>
            <person name="Clavel T."/>
        </authorList>
    </citation>
    <scope>NUCLEOTIDE SEQUENCE [LARGE SCALE GENOMIC DNA]</scope>
    <source>
        <strain evidence="6 7">CLA-KB-H42</strain>
    </source>
</reference>
<keyword evidence="4" id="KW-0472">Membrane</keyword>
<feature type="transmembrane region" description="Helical" evidence="4">
    <location>
        <begin position="185"/>
        <end position="205"/>
    </location>
</feature>
<name>A0ABV1JF26_9ACTN</name>
<dbReference type="Pfam" id="PF00196">
    <property type="entry name" value="GerE"/>
    <property type="match status" value="1"/>
</dbReference>
<feature type="domain" description="HTH luxR-type" evidence="5">
    <location>
        <begin position="462"/>
        <end position="527"/>
    </location>
</feature>
<dbReference type="InterPro" id="IPR036388">
    <property type="entry name" value="WH-like_DNA-bd_sf"/>
</dbReference>